<dbReference type="AlphaFoldDB" id="A0AA38HL93"/>
<reference evidence="1" key="1">
    <citation type="journal article" date="2023" name="G3 (Bethesda)">
        <title>Whole genome assemblies of Zophobas morio and Tenebrio molitor.</title>
        <authorList>
            <person name="Kaur S."/>
            <person name="Stinson S.A."/>
            <person name="diCenzo G.C."/>
        </authorList>
    </citation>
    <scope>NUCLEOTIDE SEQUENCE</scope>
    <source>
        <strain evidence="1">QUZm001</strain>
    </source>
</reference>
<proteinExistence type="predicted"/>
<accession>A0AA38HL93</accession>
<dbReference type="Proteomes" id="UP001168821">
    <property type="component" value="Unassembled WGS sequence"/>
</dbReference>
<evidence type="ECO:0000313" key="1">
    <source>
        <dbReference type="EMBL" id="KAJ3634391.1"/>
    </source>
</evidence>
<dbReference type="EMBL" id="JALNTZ010000557">
    <property type="protein sequence ID" value="KAJ3634391.1"/>
    <property type="molecule type" value="Genomic_DNA"/>
</dbReference>
<name>A0AA38HL93_9CUCU</name>
<evidence type="ECO:0000313" key="2">
    <source>
        <dbReference type="Proteomes" id="UP001168821"/>
    </source>
</evidence>
<protein>
    <submittedName>
        <fullName evidence="1">Uncharacterized protein</fullName>
    </submittedName>
</protein>
<sequence length="80" mass="9445">MIIAQSFTMDMNSLRSEMRVKLEGLTPCRHNEIFKPIIADRHLNWLLKLSELVDKHYKELVVAKVKEQQRRPTEELVEAV</sequence>
<gene>
    <name evidence="1" type="ORF">Zmor_019126</name>
</gene>
<organism evidence="1 2">
    <name type="scientific">Zophobas morio</name>
    <dbReference type="NCBI Taxonomy" id="2755281"/>
    <lineage>
        <taxon>Eukaryota</taxon>
        <taxon>Metazoa</taxon>
        <taxon>Ecdysozoa</taxon>
        <taxon>Arthropoda</taxon>
        <taxon>Hexapoda</taxon>
        <taxon>Insecta</taxon>
        <taxon>Pterygota</taxon>
        <taxon>Neoptera</taxon>
        <taxon>Endopterygota</taxon>
        <taxon>Coleoptera</taxon>
        <taxon>Polyphaga</taxon>
        <taxon>Cucujiformia</taxon>
        <taxon>Tenebrionidae</taxon>
        <taxon>Zophobas</taxon>
    </lineage>
</organism>
<comment type="caution">
    <text evidence="1">The sequence shown here is derived from an EMBL/GenBank/DDBJ whole genome shotgun (WGS) entry which is preliminary data.</text>
</comment>
<keyword evidence="2" id="KW-1185">Reference proteome</keyword>